<proteinExistence type="predicted"/>
<feature type="coiled-coil region" evidence="7">
    <location>
        <begin position="108"/>
        <end position="142"/>
    </location>
</feature>
<protein>
    <recommendedName>
        <fullName evidence="9">UBZ1-type domain-containing protein</fullName>
    </recommendedName>
</protein>
<dbReference type="InterPro" id="IPR051891">
    <property type="entry name" value="TBK1-IKBKE_adapters"/>
</dbReference>
<evidence type="ECO:0000256" key="4">
    <source>
        <dbReference type="ARBA" id="ARBA00022833"/>
    </source>
</evidence>
<keyword evidence="5 7" id="KW-0175">Coiled coil</keyword>
<feature type="domain" description="UBZ1-type" evidence="9">
    <location>
        <begin position="582"/>
        <end position="608"/>
    </location>
</feature>
<organism evidence="10 11">
    <name type="scientific">Oncorhynchus mykiss</name>
    <name type="common">Rainbow trout</name>
    <name type="synonym">Salmo gairdneri</name>
    <dbReference type="NCBI Taxonomy" id="8022"/>
    <lineage>
        <taxon>Eukaryota</taxon>
        <taxon>Metazoa</taxon>
        <taxon>Chordata</taxon>
        <taxon>Craniata</taxon>
        <taxon>Vertebrata</taxon>
        <taxon>Euteleostomi</taxon>
        <taxon>Actinopterygii</taxon>
        <taxon>Neopterygii</taxon>
        <taxon>Teleostei</taxon>
        <taxon>Protacanthopterygii</taxon>
        <taxon>Salmoniformes</taxon>
        <taxon>Salmonidae</taxon>
        <taxon>Salmoninae</taxon>
        <taxon>Oncorhynchus</taxon>
    </lineage>
</organism>
<dbReference type="PROSITE" id="PS51905">
    <property type="entry name" value="ZF_UBZ1"/>
    <property type="match status" value="1"/>
</dbReference>
<dbReference type="Ensembl" id="ENSOMYT00000128301.1">
    <property type="protein sequence ID" value="ENSOMYP00000113713.1"/>
    <property type="gene ID" value="ENSOMYG00000077184.1"/>
</dbReference>
<keyword evidence="3 6" id="KW-0863">Zinc-finger</keyword>
<sequence length="614" mass="68050">MESLFGGELGLLGGGEGLRDDGCGLGSGVNWSSSPIQDDMYPSHFALAAAYHDIKTRLASLERENSSIKRKLKNYEVKFPMISEFEEERTLQCCSCEPKETCLLQSETTNLQQRVNSLTQELQKSKEREERLEDVIQAYEKIHMEKSNVQRDLDKMTTLAEQHMERICGLESALRQREGSLQKLSAQLHSKNIHYLQLHTSLDVPRERNGRGPTLQSSRSLDAVSDLKLQRLEAELEGARQQAQGACQRETEMKEELQRLQTEIRQLQQDVQTQEVTTLCEHCDVEWIKKAGDEQVNLALAYTELTEELGRVRGLAVKQTEILRKASHEQMVLRHSPAPQRRSPASQRPSPDRLHPLPSPSPPLSPSSSPSCPASYSPTGLSYSPTGPASYSCRPTSQRLRARFQGRRSYSEVADSSAHQRPPPRLLRDPVSTLPKPRNMGESGAYSRRPASARGAVGGGGGGGSSLSSSPHHHDLEQGFLLDAEGCHFCHLEDSPAPTPLVTPPQSSDDEEEWRCPSPVASPPRTLGVMGVSSREPPPCPSFLAPNGPATLTCHLPGYVDADHAQSWPSINLWMETEENDTRSCPLCQLTFPTGYPDDALIKHIDTHLENSKI</sequence>
<feature type="region of interest" description="Disordered" evidence="8">
    <location>
        <begin position="328"/>
        <end position="474"/>
    </location>
</feature>
<dbReference type="GeneTree" id="ENSGT00940000153704"/>
<evidence type="ECO:0000313" key="11">
    <source>
        <dbReference type="Proteomes" id="UP000694395"/>
    </source>
</evidence>
<dbReference type="GeneID" id="110538082"/>
<evidence type="ECO:0000256" key="5">
    <source>
        <dbReference type="ARBA" id="ARBA00023054"/>
    </source>
</evidence>
<dbReference type="GO" id="GO:0005737">
    <property type="term" value="C:cytoplasm"/>
    <property type="evidence" value="ECO:0007669"/>
    <property type="project" value="TreeGrafter"/>
</dbReference>
<accession>A0A8K9UML4</accession>
<evidence type="ECO:0000256" key="3">
    <source>
        <dbReference type="ARBA" id="ARBA00022771"/>
    </source>
</evidence>
<dbReference type="GO" id="GO:0008270">
    <property type="term" value="F:zinc ion binding"/>
    <property type="evidence" value="ECO:0007669"/>
    <property type="project" value="UniProtKB-KW"/>
</dbReference>
<feature type="region of interest" description="Disordered" evidence="8">
    <location>
        <begin position="493"/>
        <end position="522"/>
    </location>
</feature>
<name>A0A8K9UML4_ONCMY</name>
<evidence type="ECO:0000256" key="6">
    <source>
        <dbReference type="PROSITE-ProRule" id="PRU01253"/>
    </source>
</evidence>
<dbReference type="Pfam" id="PF12845">
    <property type="entry name" value="TBD"/>
    <property type="match status" value="1"/>
</dbReference>
<feature type="coiled-coil region" evidence="7">
    <location>
        <begin position="51"/>
        <end position="78"/>
    </location>
</feature>
<evidence type="ECO:0000313" key="10">
    <source>
        <dbReference type="Ensembl" id="ENSOMYP00000113713.1"/>
    </source>
</evidence>
<dbReference type="PANTHER" id="PTHR14432:SF2">
    <property type="entry name" value="TANK-BINDING KINASE 1-BINDING PROTEIN 1"/>
    <property type="match status" value="1"/>
</dbReference>
<evidence type="ECO:0000259" key="9">
    <source>
        <dbReference type="PROSITE" id="PS51905"/>
    </source>
</evidence>
<evidence type="ECO:0000256" key="1">
    <source>
        <dbReference type="ARBA" id="ARBA00022553"/>
    </source>
</evidence>
<feature type="compositionally biased region" description="Polar residues" evidence="8">
    <location>
        <begin position="379"/>
        <end position="399"/>
    </location>
</feature>
<keyword evidence="4" id="KW-0862">Zinc</keyword>
<reference evidence="10" key="2">
    <citation type="submission" date="2025-08" db="UniProtKB">
        <authorList>
            <consortium name="Ensembl"/>
        </authorList>
    </citation>
    <scope>IDENTIFICATION</scope>
</reference>
<feature type="coiled-coil region" evidence="7">
    <location>
        <begin position="229"/>
        <end position="277"/>
    </location>
</feature>
<dbReference type="InterPro" id="IPR041641">
    <property type="entry name" value="CALCOCO1/2_Zn_UBZ1"/>
</dbReference>
<dbReference type="RefSeq" id="XP_021480333.1">
    <property type="nucleotide sequence ID" value="XM_021624658.2"/>
</dbReference>
<feature type="compositionally biased region" description="Gly residues" evidence="8">
    <location>
        <begin position="456"/>
        <end position="465"/>
    </location>
</feature>
<reference evidence="10" key="3">
    <citation type="submission" date="2025-09" db="UniProtKB">
        <authorList>
            <consortium name="Ensembl"/>
        </authorList>
    </citation>
    <scope>IDENTIFICATION</scope>
</reference>
<gene>
    <name evidence="10" type="primary">LOC110538082</name>
</gene>
<evidence type="ECO:0000256" key="2">
    <source>
        <dbReference type="ARBA" id="ARBA00022723"/>
    </source>
</evidence>
<evidence type="ECO:0000256" key="8">
    <source>
        <dbReference type="SAM" id="MobiDB-lite"/>
    </source>
</evidence>
<keyword evidence="11" id="KW-1185">Reference proteome</keyword>
<reference evidence="10" key="1">
    <citation type="submission" date="2020-07" db="EMBL/GenBank/DDBJ databases">
        <title>A long reads based de novo assembly of the rainbow trout Arlee double haploid line genome.</title>
        <authorList>
            <person name="Gao G."/>
            <person name="Palti Y."/>
        </authorList>
    </citation>
    <scope>NUCLEOTIDE SEQUENCE [LARGE SCALE GENOMIC DNA]</scope>
</reference>
<dbReference type="PANTHER" id="PTHR14432">
    <property type="entry name" value="PROSAPIP2 PROTEIN/5-AZACYTIDINE INDUCED GENE 2"/>
    <property type="match status" value="1"/>
</dbReference>
<keyword evidence="2" id="KW-0479">Metal-binding</keyword>
<keyword evidence="1" id="KW-0597">Phosphoprotein</keyword>
<feature type="compositionally biased region" description="Low complexity" evidence="8">
    <location>
        <begin position="366"/>
        <end position="378"/>
    </location>
</feature>
<dbReference type="InterPro" id="IPR024581">
    <property type="entry name" value="TBD"/>
</dbReference>
<evidence type="ECO:0000256" key="7">
    <source>
        <dbReference type="SAM" id="Coils"/>
    </source>
</evidence>
<dbReference type="Proteomes" id="UP000694395">
    <property type="component" value="Chromosome 12"/>
</dbReference>
<dbReference type="AlphaFoldDB" id="A0A8K9UML4"/>